<evidence type="ECO:0000313" key="3">
    <source>
        <dbReference type="Proteomes" id="UP001187343"/>
    </source>
</evidence>
<proteinExistence type="predicted"/>
<organism evidence="2 3">
    <name type="scientific">Cirrhinus molitorella</name>
    <name type="common">mud carp</name>
    <dbReference type="NCBI Taxonomy" id="172907"/>
    <lineage>
        <taxon>Eukaryota</taxon>
        <taxon>Metazoa</taxon>
        <taxon>Chordata</taxon>
        <taxon>Craniata</taxon>
        <taxon>Vertebrata</taxon>
        <taxon>Euteleostomi</taxon>
        <taxon>Actinopterygii</taxon>
        <taxon>Neopterygii</taxon>
        <taxon>Teleostei</taxon>
        <taxon>Ostariophysi</taxon>
        <taxon>Cypriniformes</taxon>
        <taxon>Cyprinidae</taxon>
        <taxon>Labeoninae</taxon>
        <taxon>Labeonini</taxon>
        <taxon>Cirrhinus</taxon>
    </lineage>
</organism>
<sequence length="133" mass="15226">MSIIKCGSPEGEHWLFTICANILKNKSARRAKTVGEKKKERERDIDSIDVQNWVMTCLHLIFKNNNASIINWLVSTDATRENKKGRHSDRCDRLSPSGKVQPHTNKGRRSLTEPEEWGDEVNPGQLAESEQRK</sequence>
<evidence type="ECO:0000313" key="2">
    <source>
        <dbReference type="EMBL" id="KAK2881387.1"/>
    </source>
</evidence>
<accession>A0AA88P9K5</accession>
<name>A0AA88P9K5_9TELE</name>
<gene>
    <name evidence="2" type="ORF">Q8A67_018655</name>
</gene>
<dbReference type="AlphaFoldDB" id="A0AA88P9K5"/>
<dbReference type="EMBL" id="JAUYZG010000018">
    <property type="protein sequence ID" value="KAK2881387.1"/>
    <property type="molecule type" value="Genomic_DNA"/>
</dbReference>
<reference evidence="2" key="1">
    <citation type="submission" date="2023-08" db="EMBL/GenBank/DDBJ databases">
        <title>Chromosome-level Genome Assembly of mud carp (Cirrhinus molitorella).</title>
        <authorList>
            <person name="Liu H."/>
        </authorList>
    </citation>
    <scope>NUCLEOTIDE SEQUENCE</scope>
    <source>
        <strain evidence="2">Prfri</strain>
        <tissue evidence="2">Muscle</tissue>
    </source>
</reference>
<keyword evidence="3" id="KW-1185">Reference proteome</keyword>
<feature type="region of interest" description="Disordered" evidence="1">
    <location>
        <begin position="78"/>
        <end position="133"/>
    </location>
</feature>
<feature type="compositionally biased region" description="Basic and acidic residues" evidence="1">
    <location>
        <begin position="78"/>
        <end position="93"/>
    </location>
</feature>
<evidence type="ECO:0000256" key="1">
    <source>
        <dbReference type="SAM" id="MobiDB-lite"/>
    </source>
</evidence>
<protein>
    <submittedName>
        <fullName evidence="2">Uncharacterized protein</fullName>
    </submittedName>
</protein>
<comment type="caution">
    <text evidence="2">The sequence shown here is derived from an EMBL/GenBank/DDBJ whole genome shotgun (WGS) entry which is preliminary data.</text>
</comment>
<dbReference type="Proteomes" id="UP001187343">
    <property type="component" value="Unassembled WGS sequence"/>
</dbReference>